<dbReference type="GO" id="GO:0031145">
    <property type="term" value="P:anaphase-promoting complex-dependent catabolic process"/>
    <property type="evidence" value="ECO:0007669"/>
    <property type="project" value="InterPro"/>
</dbReference>
<dbReference type="SUPFAM" id="SSF57959">
    <property type="entry name" value="Leucine zipper domain"/>
    <property type="match status" value="1"/>
</dbReference>
<evidence type="ECO:0000313" key="9">
    <source>
        <dbReference type="EMBL" id="EPQ60804.1"/>
    </source>
</evidence>
<dbReference type="AlphaFoldDB" id="S7S4G8"/>
<dbReference type="eggNOG" id="KOG4640">
    <property type="taxonomic scope" value="Eukaryota"/>
</dbReference>
<dbReference type="OrthoDB" id="10259843at2759"/>
<feature type="compositionally biased region" description="Low complexity" evidence="7">
    <location>
        <begin position="1020"/>
        <end position="1034"/>
    </location>
</feature>
<protein>
    <recommendedName>
        <fullName evidence="1">Anaphase-promoting complex subunit 4</fullName>
    </recommendedName>
</protein>
<dbReference type="PANTHER" id="PTHR13260">
    <property type="entry name" value="ANAPHASE PROMOTING COMPLEX SUBUNIT 4 APC4"/>
    <property type="match status" value="1"/>
</dbReference>
<feature type="compositionally biased region" description="Low complexity" evidence="7">
    <location>
        <begin position="1193"/>
        <end position="1206"/>
    </location>
</feature>
<evidence type="ECO:0000256" key="1">
    <source>
        <dbReference type="ARBA" id="ARBA00016067"/>
    </source>
</evidence>
<dbReference type="InterPro" id="IPR004827">
    <property type="entry name" value="bZIP"/>
</dbReference>
<keyword evidence="5" id="KW-0131">Cell cycle</keyword>
<evidence type="ECO:0000256" key="3">
    <source>
        <dbReference type="ARBA" id="ARBA00022776"/>
    </source>
</evidence>
<proteinExistence type="predicted"/>
<evidence type="ECO:0000313" key="10">
    <source>
        <dbReference type="Proteomes" id="UP000030669"/>
    </source>
</evidence>
<feature type="compositionally biased region" description="Low complexity" evidence="7">
    <location>
        <begin position="971"/>
        <end position="986"/>
    </location>
</feature>
<evidence type="ECO:0000256" key="5">
    <source>
        <dbReference type="ARBA" id="ARBA00023306"/>
    </source>
</evidence>
<accession>S7S4G8</accession>
<dbReference type="PANTHER" id="PTHR13260:SF0">
    <property type="entry name" value="ANAPHASE-PROMOTING COMPLEX SUBUNIT 4"/>
    <property type="match status" value="1"/>
</dbReference>
<dbReference type="RefSeq" id="XP_007861125.1">
    <property type="nucleotide sequence ID" value="XM_007862934.1"/>
</dbReference>
<dbReference type="EMBL" id="KB469296">
    <property type="protein sequence ID" value="EPQ60804.1"/>
    <property type="molecule type" value="Genomic_DNA"/>
</dbReference>
<dbReference type="OMA" id="ACCPDKD"/>
<dbReference type="STRING" id="670483.S7S4G8"/>
<dbReference type="GeneID" id="19307921"/>
<dbReference type="GO" id="GO:0051301">
    <property type="term" value="P:cell division"/>
    <property type="evidence" value="ECO:0007669"/>
    <property type="project" value="UniProtKB-KW"/>
</dbReference>
<dbReference type="GO" id="GO:0005680">
    <property type="term" value="C:anaphase-promoting complex"/>
    <property type="evidence" value="ECO:0007669"/>
    <property type="project" value="InterPro"/>
</dbReference>
<feature type="region of interest" description="Disordered" evidence="7">
    <location>
        <begin position="806"/>
        <end position="834"/>
    </location>
</feature>
<keyword evidence="4" id="KW-0833">Ubl conjugation pathway</keyword>
<dbReference type="Pfam" id="PF12896">
    <property type="entry name" value="ANAPC4"/>
    <property type="match status" value="1"/>
</dbReference>
<dbReference type="PROSITE" id="PS00036">
    <property type="entry name" value="BZIP_BASIC"/>
    <property type="match status" value="1"/>
</dbReference>
<dbReference type="HOGENOM" id="CLU_279131_0_0_1"/>
<dbReference type="Gene3D" id="1.20.5.170">
    <property type="match status" value="1"/>
</dbReference>
<feature type="region of interest" description="Disordered" evidence="7">
    <location>
        <begin position="1139"/>
        <end position="1207"/>
    </location>
</feature>
<dbReference type="GO" id="GO:0070979">
    <property type="term" value="P:protein K11-linked ubiquitination"/>
    <property type="evidence" value="ECO:0007669"/>
    <property type="project" value="TreeGrafter"/>
</dbReference>
<feature type="region of interest" description="Disordered" evidence="7">
    <location>
        <begin position="1245"/>
        <end position="1264"/>
    </location>
</feature>
<feature type="compositionally biased region" description="Low complexity" evidence="7">
    <location>
        <begin position="810"/>
        <end position="823"/>
    </location>
</feature>
<name>S7S4G8_GLOTA</name>
<keyword evidence="6" id="KW-0175">Coiled coil</keyword>
<dbReference type="KEGG" id="gtr:GLOTRDRAFT_68769"/>
<evidence type="ECO:0000256" key="7">
    <source>
        <dbReference type="SAM" id="MobiDB-lite"/>
    </source>
</evidence>
<dbReference type="SUPFAM" id="SSF69322">
    <property type="entry name" value="Tricorn protease domain 2"/>
    <property type="match status" value="1"/>
</dbReference>
<feature type="domain" description="BZIP" evidence="8">
    <location>
        <begin position="840"/>
        <end position="854"/>
    </location>
</feature>
<dbReference type="InterPro" id="IPR046347">
    <property type="entry name" value="bZIP_sf"/>
</dbReference>
<reference evidence="9 10" key="1">
    <citation type="journal article" date="2012" name="Science">
        <title>The Paleozoic origin of enzymatic lignin decomposition reconstructed from 31 fungal genomes.</title>
        <authorList>
            <person name="Floudas D."/>
            <person name="Binder M."/>
            <person name="Riley R."/>
            <person name="Barry K."/>
            <person name="Blanchette R.A."/>
            <person name="Henrissat B."/>
            <person name="Martinez A.T."/>
            <person name="Otillar R."/>
            <person name="Spatafora J.W."/>
            <person name="Yadav J.S."/>
            <person name="Aerts A."/>
            <person name="Benoit I."/>
            <person name="Boyd A."/>
            <person name="Carlson A."/>
            <person name="Copeland A."/>
            <person name="Coutinho P.M."/>
            <person name="de Vries R.P."/>
            <person name="Ferreira P."/>
            <person name="Findley K."/>
            <person name="Foster B."/>
            <person name="Gaskell J."/>
            <person name="Glotzer D."/>
            <person name="Gorecki P."/>
            <person name="Heitman J."/>
            <person name="Hesse C."/>
            <person name="Hori C."/>
            <person name="Igarashi K."/>
            <person name="Jurgens J.A."/>
            <person name="Kallen N."/>
            <person name="Kersten P."/>
            <person name="Kohler A."/>
            <person name="Kuees U."/>
            <person name="Kumar T.K.A."/>
            <person name="Kuo A."/>
            <person name="LaButti K."/>
            <person name="Larrondo L.F."/>
            <person name="Lindquist E."/>
            <person name="Ling A."/>
            <person name="Lombard V."/>
            <person name="Lucas S."/>
            <person name="Lundell T."/>
            <person name="Martin R."/>
            <person name="McLaughlin D.J."/>
            <person name="Morgenstern I."/>
            <person name="Morin E."/>
            <person name="Murat C."/>
            <person name="Nagy L.G."/>
            <person name="Nolan M."/>
            <person name="Ohm R.A."/>
            <person name="Patyshakuliyeva A."/>
            <person name="Rokas A."/>
            <person name="Ruiz-Duenas F.J."/>
            <person name="Sabat G."/>
            <person name="Salamov A."/>
            <person name="Samejima M."/>
            <person name="Schmutz J."/>
            <person name="Slot J.C."/>
            <person name="St John F."/>
            <person name="Stenlid J."/>
            <person name="Sun H."/>
            <person name="Sun S."/>
            <person name="Syed K."/>
            <person name="Tsang A."/>
            <person name="Wiebenga A."/>
            <person name="Young D."/>
            <person name="Pisabarro A."/>
            <person name="Eastwood D.C."/>
            <person name="Martin F."/>
            <person name="Cullen D."/>
            <person name="Grigoriev I.V."/>
            <person name="Hibbett D.S."/>
        </authorList>
    </citation>
    <scope>NUCLEOTIDE SEQUENCE [LARGE SCALE GENOMIC DNA]</scope>
    <source>
        <strain evidence="9 10">ATCC 11539</strain>
    </source>
</reference>
<dbReference type="SMART" id="SM00338">
    <property type="entry name" value="BRLZ"/>
    <property type="match status" value="1"/>
</dbReference>
<gene>
    <name evidence="9" type="ORF">GLOTRDRAFT_68769</name>
</gene>
<keyword evidence="10" id="KW-1185">Reference proteome</keyword>
<evidence type="ECO:0000256" key="4">
    <source>
        <dbReference type="ARBA" id="ARBA00022786"/>
    </source>
</evidence>
<keyword evidence="3" id="KW-0498">Mitosis</keyword>
<dbReference type="Proteomes" id="UP000030669">
    <property type="component" value="Unassembled WGS sequence"/>
</dbReference>
<evidence type="ECO:0000259" key="8">
    <source>
        <dbReference type="PROSITE" id="PS00036"/>
    </source>
</evidence>
<feature type="coiled-coil region" evidence="6">
    <location>
        <begin position="859"/>
        <end position="900"/>
    </location>
</feature>
<dbReference type="GO" id="GO:0034399">
    <property type="term" value="C:nuclear periphery"/>
    <property type="evidence" value="ECO:0007669"/>
    <property type="project" value="TreeGrafter"/>
</dbReference>
<feature type="region of interest" description="Disordered" evidence="7">
    <location>
        <begin position="964"/>
        <end position="993"/>
    </location>
</feature>
<evidence type="ECO:0000256" key="6">
    <source>
        <dbReference type="SAM" id="Coils"/>
    </source>
</evidence>
<dbReference type="GO" id="GO:0003700">
    <property type="term" value="F:DNA-binding transcription factor activity"/>
    <property type="evidence" value="ECO:0007669"/>
    <property type="project" value="InterPro"/>
</dbReference>
<organism evidence="9 10">
    <name type="scientific">Gloeophyllum trabeum (strain ATCC 11539 / FP-39264 / Madison 617)</name>
    <name type="common">Brown rot fungus</name>
    <dbReference type="NCBI Taxonomy" id="670483"/>
    <lineage>
        <taxon>Eukaryota</taxon>
        <taxon>Fungi</taxon>
        <taxon>Dikarya</taxon>
        <taxon>Basidiomycota</taxon>
        <taxon>Agaricomycotina</taxon>
        <taxon>Agaricomycetes</taxon>
        <taxon>Gloeophyllales</taxon>
        <taxon>Gloeophyllaceae</taxon>
        <taxon>Gloeophyllum</taxon>
    </lineage>
</organism>
<sequence length="1264" mass="139691">MDASISPVTILRLSSPSRILSSSCCPDKDLVLLISRHVNKDIISLWKIQGAKRWELEVDMGHRVDQVMDIAWAPDGQTIALAHNPPRITIHSIHDGHLERSFPVHISGLLAPYSFQLLRIWWFGKEPVVETKGPIPDIFKRDGVITGSSQSVLKMFPLLDPPQDDGALRTANPFLFQTGPARTELKSTLPETISSWPTLPSSLSLASIQSAAKAGPQSSRPGEELDEVDHANIDSILAVANDVGHIHYYLDAAYPLGHVSMGGDFSVVSLEQGHQRSTFFAHLETRRRDVGPITRLRPTVVDLPLLETRHPRDIASASSAARELVWYAKCAVKEMRESWFGSDAHAGARELGPKWIRALESRQKEQFGQDEPNAILDLTALLATGRPSEALADFLGSNEQMSDRGMQKWESTVVDSFTKLRDFSEKRLAPACQRLHLVLEEVHGWSLLPQQYGLFGFKTSDVEAILDLTARAIISSAWLTATARREVRRFKEFIAWIRHENNHINQSGDSAPPPRHDFLEVNNYLMSGLVVSPIDKWFMGPVPQFSSQDLGIAPGSHDLEEVMERARRVIDDPGQVAWKQGMKYKDLSHLDRNLDSLVEDLSVRCQRLFWRAAYATGQSATISHSLNSSSREDVRTTLPKVVHMRERTIRRREKGGGFLHYVAMQTPPIADTSFLFLARTHYKHDVSETALHVEVAMLECLVPGEGQSQDEGAMRGTVLDFEFFDEEDLVVVYRHGSLDTAVISLVNYSGVDYQDLKPDGYVNAPLREDLMVDALQQWRDKQLRSVPMPIKRCRALAGCKQGKISLAMPKSTSSPPSSSQLKTSLEDGDTGPRLSDVALRKKKNADAQAAFRARRANYIATLEETVTSLESVVLQLQDSCREARAEVSELRHENSRLRHEVRERDKFWRALWQSKRAGQGPDSLPEELPPLSSGFPVPFPSSNTAGPHINPTTHMSQYGEEHVHYSNEDPSMSGGSYQGYGEQSSGLMYPGTDGDNASNGCRTSKYGSYYGVTRNGSWPQAVSQASSSGGDSESPTLTSSGISYSSRFPGVEDQKVPLSALDAAPYVFSASPTHSPTATTPPLSSFQYNLSNDVVAQERGEYDYRRQTIGHGPEVTLHGGTADISLSSNNSVRYRLGARRANSGPERPLVAPTPQLPNHHHHDAYRERGSSDGDADPYQTLRARRSGTLSRASRSPSPGTPPISGTLAVIKAQAFGALRRTRTRSKKTTETASKVAMVLEARGIGMGLGTGSKRPRLHSDDEDA</sequence>
<evidence type="ECO:0000256" key="2">
    <source>
        <dbReference type="ARBA" id="ARBA00022618"/>
    </source>
</evidence>
<keyword evidence="2" id="KW-0132">Cell division</keyword>
<feature type="region of interest" description="Disordered" evidence="7">
    <location>
        <begin position="1019"/>
        <end position="1041"/>
    </location>
</feature>
<dbReference type="InterPro" id="IPR024789">
    <property type="entry name" value="APC4"/>
</dbReference>
<dbReference type="InterPro" id="IPR024977">
    <property type="entry name" value="Apc4-like_WD40_dom"/>
</dbReference>
<dbReference type="InterPro" id="IPR024790">
    <property type="entry name" value="APC4_long_dom"/>
</dbReference>
<dbReference type="Pfam" id="PF12894">
    <property type="entry name" value="ANAPC4_WD40"/>
    <property type="match status" value="1"/>
</dbReference>